<reference evidence="3" key="1">
    <citation type="submission" date="2022-03" db="EMBL/GenBank/DDBJ databases">
        <title>Draft genome sequence of Aduncisulcus paluster, a free-living microaerophilic Fornicata.</title>
        <authorList>
            <person name="Yuyama I."/>
            <person name="Kume K."/>
            <person name="Tamura T."/>
            <person name="Inagaki Y."/>
            <person name="Hashimoto T."/>
        </authorList>
    </citation>
    <scope>NUCLEOTIDE SEQUENCE</scope>
    <source>
        <strain evidence="3">NY0171</strain>
    </source>
</reference>
<feature type="coiled-coil region" evidence="1">
    <location>
        <begin position="164"/>
        <end position="209"/>
    </location>
</feature>
<feature type="non-terminal residue" evidence="3">
    <location>
        <position position="662"/>
    </location>
</feature>
<feature type="region of interest" description="Disordered" evidence="2">
    <location>
        <begin position="322"/>
        <end position="413"/>
    </location>
</feature>
<accession>A0ABQ5K021</accession>
<evidence type="ECO:0000256" key="2">
    <source>
        <dbReference type="SAM" id="MobiDB-lite"/>
    </source>
</evidence>
<dbReference type="EMBL" id="BQXS01012376">
    <property type="protein sequence ID" value="GKT22158.1"/>
    <property type="molecule type" value="Genomic_DNA"/>
</dbReference>
<evidence type="ECO:0000313" key="4">
    <source>
        <dbReference type="Proteomes" id="UP001057375"/>
    </source>
</evidence>
<feature type="compositionally biased region" description="Low complexity" evidence="2">
    <location>
        <begin position="397"/>
        <end position="411"/>
    </location>
</feature>
<dbReference type="Proteomes" id="UP001057375">
    <property type="component" value="Unassembled WGS sequence"/>
</dbReference>
<sequence length="662" mass="77178">MQDVQVQSSLEKADQTIVSLQDDIADLSRQLGEKEERQMELEKILLVWGTQINLLRACLRVCNINCPTDTLTMIGQEVGIGESDYLPAPVVGLDIVWKKSKDAPKQTKTIDKEKSSDSKETSNADASHSSFDNLAKAAVGESAIDSAAKITMLHTQLTALSVDAELLEDTLAEMERCREDEEREWSRERQSWMREREEIEQEWKEVESEHHKVAKRELELANREKELDFEVEKKVNALLKKRQAEEEARKQREERKRIREERKARRKEMREMKRRVNEEKRARGEDVSDLEEESEEDSIDREEQLDRQNEFLDEINSLCESVKMSLQVERERDAIKERESDRREKELDEELTKIQETAAAERKDRIDRMVRDDLISDKSFPADEKDSKSDSPDGFASSIQPSVPSTVSPSSHLAHSMYSSAALSPLEFSPHHETRLSYTTSQLKEVVTHTVGILMKEEDGRRKKEERRKRVVERREKERMKRLDEEERRLRKEAEEKRDKERKKEKEEDEKMMALLKNERKYFQNLYEQEKKESEAILRSRDALCAAKDVEITSLKKEVIQKEEEFKRKQAELLHSFAEKKWDNFDLETQLFSSISSSLSSILQFCSEINDVQILGRILERIRRTVKSEFSRRNQISHASASSSLSTVPSTKAPSTEHDSTI</sequence>
<keyword evidence="4" id="KW-1185">Reference proteome</keyword>
<feature type="compositionally biased region" description="Basic and acidic residues" evidence="2">
    <location>
        <begin position="242"/>
        <end position="286"/>
    </location>
</feature>
<feature type="region of interest" description="Disordered" evidence="2">
    <location>
        <begin position="637"/>
        <end position="662"/>
    </location>
</feature>
<organism evidence="3 4">
    <name type="scientific">Aduncisulcus paluster</name>
    <dbReference type="NCBI Taxonomy" id="2918883"/>
    <lineage>
        <taxon>Eukaryota</taxon>
        <taxon>Metamonada</taxon>
        <taxon>Carpediemonas-like organisms</taxon>
        <taxon>Aduncisulcus</taxon>
    </lineage>
</organism>
<name>A0ABQ5K021_9EUKA</name>
<feature type="region of interest" description="Disordered" evidence="2">
    <location>
        <begin position="240"/>
        <end position="307"/>
    </location>
</feature>
<feature type="region of interest" description="Disordered" evidence="2">
    <location>
        <begin position="453"/>
        <end position="509"/>
    </location>
</feature>
<feature type="compositionally biased region" description="Acidic residues" evidence="2">
    <location>
        <begin position="287"/>
        <end position="300"/>
    </location>
</feature>
<feature type="compositionally biased region" description="Low complexity" evidence="2">
    <location>
        <begin position="637"/>
        <end position="646"/>
    </location>
</feature>
<evidence type="ECO:0000313" key="3">
    <source>
        <dbReference type="EMBL" id="GKT22158.1"/>
    </source>
</evidence>
<evidence type="ECO:0000256" key="1">
    <source>
        <dbReference type="SAM" id="Coils"/>
    </source>
</evidence>
<protein>
    <submittedName>
        <fullName evidence="3">Uncharacterized protein</fullName>
    </submittedName>
</protein>
<keyword evidence="1" id="KW-0175">Coiled coil</keyword>
<gene>
    <name evidence="3" type="ORF">ADUPG1_012066</name>
</gene>
<proteinExistence type="predicted"/>
<feature type="coiled-coil region" evidence="1">
    <location>
        <begin position="10"/>
        <end position="44"/>
    </location>
</feature>
<feature type="compositionally biased region" description="Basic and acidic residues" evidence="2">
    <location>
        <begin position="104"/>
        <end position="122"/>
    </location>
</feature>
<feature type="compositionally biased region" description="Basic and acidic residues" evidence="2">
    <location>
        <begin position="328"/>
        <end position="391"/>
    </location>
</feature>
<feature type="region of interest" description="Disordered" evidence="2">
    <location>
        <begin position="104"/>
        <end position="128"/>
    </location>
</feature>
<feature type="compositionally biased region" description="Basic and acidic residues" evidence="2">
    <location>
        <begin position="473"/>
        <end position="509"/>
    </location>
</feature>
<comment type="caution">
    <text evidence="3">The sequence shown here is derived from an EMBL/GenBank/DDBJ whole genome shotgun (WGS) entry which is preliminary data.</text>
</comment>